<dbReference type="SUPFAM" id="SSF53098">
    <property type="entry name" value="Ribonuclease H-like"/>
    <property type="match status" value="1"/>
</dbReference>
<keyword evidence="3" id="KW-0540">Nuclease</keyword>
<dbReference type="InterPro" id="IPR034747">
    <property type="entry name" value="EXOI_SH3"/>
</dbReference>
<reference evidence="4" key="1">
    <citation type="journal article" date="2023" name="Int. J. Mol. Sci.">
        <title>Genomic and Metabolic Characterization of Plant Growth-Promoting Rhizobacteria Isolated from Nodules of Clovers Grown in Non-Farmed Soil.</title>
        <authorList>
            <person name="Wojcik M."/>
            <person name="Koper P."/>
            <person name="Zebracki K."/>
            <person name="Marczak M."/>
            <person name="Mazur A."/>
        </authorList>
    </citation>
    <scope>NUCLEOTIDE SEQUENCE [LARGE SCALE GENOMIC DNA]</scope>
    <source>
        <strain evidence="4">KB12</strain>
    </source>
</reference>
<dbReference type="EMBL" id="JAWJWI010000049">
    <property type="protein sequence ID" value="MDV4190780.1"/>
    <property type="molecule type" value="Genomic_DNA"/>
</dbReference>
<feature type="domain" description="ExoI C-terminal" evidence="2">
    <location>
        <begin position="339"/>
        <end position="461"/>
    </location>
</feature>
<dbReference type="InterPro" id="IPR058561">
    <property type="entry name" value="Exonuc_1_C"/>
</dbReference>
<evidence type="ECO:0000259" key="2">
    <source>
        <dbReference type="PROSITE" id="PS51785"/>
    </source>
</evidence>
<keyword evidence="3" id="KW-0378">Hydrolase</keyword>
<dbReference type="Proteomes" id="UP001187203">
    <property type="component" value="Unassembled WGS sequence"/>
</dbReference>
<dbReference type="Pfam" id="PF00929">
    <property type="entry name" value="RNase_T"/>
    <property type="match status" value="1"/>
</dbReference>
<dbReference type="InterPro" id="IPR012337">
    <property type="entry name" value="RNaseH-like_sf"/>
</dbReference>
<dbReference type="Gene3D" id="3.30.420.10">
    <property type="entry name" value="Ribonuclease H-like superfamily/Ribonuclease H"/>
    <property type="match status" value="1"/>
</dbReference>
<comment type="caution">
    <text evidence="3">The sequence shown here is derived from an EMBL/GenBank/DDBJ whole genome shotgun (WGS) entry which is preliminary data.</text>
</comment>
<dbReference type="InterPro" id="IPR023607">
    <property type="entry name" value="Exodeoxyribonuclease_I"/>
</dbReference>
<accession>A0ABU3YY46</accession>
<evidence type="ECO:0000259" key="1">
    <source>
        <dbReference type="PROSITE" id="PS51784"/>
    </source>
</evidence>
<keyword evidence="3" id="KW-0269">Exonuclease</keyword>
<feature type="domain" description="ExoI SH3-like" evidence="1">
    <location>
        <begin position="194"/>
        <end position="334"/>
    </location>
</feature>
<sequence length="475" mass="53840">MTFVFYDTETTGLRIGFDQIVHFAAIKTDNDLNEIERFEIRSRLLPYVIPHPKALVTNGLPIDKLIDRSLPSHYQMVRQLRRRLLEWSPAIFVGFNSIRFDEEMLRQALFQTLHPAYLTNTSQNCRADAMGLALSASALAPDVLEIPLSDTGRPTFRLEKLAAANGIAIGESHNAVTDTLSTLGLCRLIKGEAPDVWQRFVRFSKKATVSQFVDDEDGFVLTEFYANEAYHTPVVSLGPDPTATSTRRLCLRLDVSIDHLTRLSDEELQAELSKKPSPVRSVRTNAAPTLTALFDATEEMLGSRPFDEFEDIARRIKDDQALKDRLITTYDIAHPQLRTAAMPEHNIHTGFPDDDDAYRLASFHKASWPEALQLAMELSHEGLRTFGSRLVYCEARSQVPQDLRHEIECELMDRLTVETPWGFTLQQAISEIDDLLAQRRDRNGVLEGYRKYLSEREQKVAVRRAQLRSSPVNAA</sequence>
<keyword evidence="4" id="KW-1185">Reference proteome</keyword>
<dbReference type="PROSITE" id="PS51785">
    <property type="entry name" value="EXOI_C"/>
    <property type="match status" value="1"/>
</dbReference>
<organism evidence="3 4">
    <name type="scientific">Rhizobium brockwellii</name>
    <dbReference type="NCBI Taxonomy" id="3019932"/>
    <lineage>
        <taxon>Bacteria</taxon>
        <taxon>Pseudomonadati</taxon>
        <taxon>Pseudomonadota</taxon>
        <taxon>Alphaproteobacteria</taxon>
        <taxon>Hyphomicrobiales</taxon>
        <taxon>Rhizobiaceae</taxon>
        <taxon>Rhizobium/Agrobacterium group</taxon>
        <taxon>Rhizobium</taxon>
    </lineage>
</organism>
<dbReference type="RefSeq" id="WP_130714147.1">
    <property type="nucleotide sequence ID" value="NZ_JAWJWH010000049.1"/>
</dbReference>
<proteinExistence type="predicted"/>
<dbReference type="SMART" id="SM00479">
    <property type="entry name" value="EXOIII"/>
    <property type="match status" value="1"/>
</dbReference>
<evidence type="ECO:0000313" key="3">
    <source>
        <dbReference type="EMBL" id="MDV4190780.1"/>
    </source>
</evidence>
<dbReference type="GO" id="GO:0004527">
    <property type="term" value="F:exonuclease activity"/>
    <property type="evidence" value="ECO:0007669"/>
    <property type="project" value="UniProtKB-KW"/>
</dbReference>
<protein>
    <submittedName>
        <fullName evidence="3">Exonuclease domain-containing protein</fullName>
    </submittedName>
</protein>
<name>A0ABU3YY46_9HYPH</name>
<gene>
    <name evidence="3" type="ORF">R1523_35705</name>
</gene>
<evidence type="ECO:0000313" key="4">
    <source>
        <dbReference type="Proteomes" id="UP001187203"/>
    </source>
</evidence>
<dbReference type="PROSITE" id="PS51784">
    <property type="entry name" value="EXOI_SH3"/>
    <property type="match status" value="1"/>
</dbReference>
<dbReference type="PIRSF" id="PIRSF000977">
    <property type="entry name" value="Exodeoxyribonuclease_I"/>
    <property type="match status" value="1"/>
</dbReference>
<dbReference type="InterPro" id="IPR036397">
    <property type="entry name" value="RNaseH_sf"/>
</dbReference>
<dbReference type="InterPro" id="IPR013520">
    <property type="entry name" value="Ribonucl_H"/>
</dbReference>